<reference evidence="5 6" key="1">
    <citation type="journal article" date="2020" name="Nat. Food">
        <title>A phased Vanilla planifolia genome enables genetic improvement of flavour and production.</title>
        <authorList>
            <person name="Hasing T."/>
            <person name="Tang H."/>
            <person name="Brym M."/>
            <person name="Khazi F."/>
            <person name="Huang T."/>
            <person name="Chambers A.H."/>
        </authorList>
    </citation>
    <scope>NUCLEOTIDE SEQUENCE [LARGE SCALE GENOMIC DNA]</scope>
    <source>
        <tissue evidence="5">Leaf</tissue>
    </source>
</reference>
<dbReference type="InterPro" id="IPR027643">
    <property type="entry name" value="Formin-like_plant"/>
</dbReference>
<evidence type="ECO:0000256" key="3">
    <source>
        <dbReference type="ARBA" id="ARBA00025793"/>
    </source>
</evidence>
<dbReference type="PANTHER" id="PTHR23213">
    <property type="entry name" value="FORMIN-RELATED"/>
    <property type="match status" value="1"/>
</dbReference>
<organism evidence="5 6">
    <name type="scientific">Vanilla planifolia</name>
    <name type="common">Vanilla</name>
    <dbReference type="NCBI Taxonomy" id="51239"/>
    <lineage>
        <taxon>Eukaryota</taxon>
        <taxon>Viridiplantae</taxon>
        <taxon>Streptophyta</taxon>
        <taxon>Embryophyta</taxon>
        <taxon>Tracheophyta</taxon>
        <taxon>Spermatophyta</taxon>
        <taxon>Magnoliopsida</taxon>
        <taxon>Liliopsida</taxon>
        <taxon>Asparagales</taxon>
        <taxon>Orchidaceae</taxon>
        <taxon>Vanilloideae</taxon>
        <taxon>Vanilleae</taxon>
        <taxon>Vanilla</taxon>
    </lineage>
</organism>
<dbReference type="SUPFAM" id="SSF101447">
    <property type="entry name" value="Formin homology 2 domain (FH2 domain)"/>
    <property type="match status" value="1"/>
</dbReference>
<name>A0A835PCY2_VANPL</name>
<dbReference type="EMBL" id="JADCNL010000135">
    <property type="protein sequence ID" value="KAG0450120.1"/>
    <property type="molecule type" value="Genomic_DNA"/>
</dbReference>
<dbReference type="Proteomes" id="UP000636800">
    <property type="component" value="Unassembled WGS sequence"/>
</dbReference>
<evidence type="ECO:0000256" key="2">
    <source>
        <dbReference type="ARBA" id="ARBA00022729"/>
    </source>
</evidence>
<dbReference type="GO" id="GO:0045010">
    <property type="term" value="P:actin nucleation"/>
    <property type="evidence" value="ECO:0007669"/>
    <property type="project" value="InterPro"/>
</dbReference>
<keyword evidence="6" id="KW-1185">Reference proteome</keyword>
<dbReference type="GO" id="GO:0051015">
    <property type="term" value="F:actin filament binding"/>
    <property type="evidence" value="ECO:0007669"/>
    <property type="project" value="InterPro"/>
</dbReference>
<dbReference type="Pfam" id="PF02181">
    <property type="entry name" value="FH2"/>
    <property type="match status" value="1"/>
</dbReference>
<evidence type="ECO:0000313" key="6">
    <source>
        <dbReference type="Proteomes" id="UP000636800"/>
    </source>
</evidence>
<dbReference type="InterPro" id="IPR042201">
    <property type="entry name" value="FH2_Formin_sf"/>
</dbReference>
<dbReference type="AlphaFoldDB" id="A0A835PCY2"/>
<accession>A0A835PCY2</accession>
<dbReference type="GO" id="GO:0016020">
    <property type="term" value="C:membrane"/>
    <property type="evidence" value="ECO:0007669"/>
    <property type="project" value="UniProtKB-SubCell"/>
</dbReference>
<dbReference type="OrthoDB" id="783427at2759"/>
<feature type="domain" description="FH2" evidence="4">
    <location>
        <begin position="39"/>
        <end position="98"/>
    </location>
</feature>
<protein>
    <recommendedName>
        <fullName evidence="4">FH2 domain-containing protein</fullName>
    </recommendedName>
</protein>
<evidence type="ECO:0000259" key="4">
    <source>
        <dbReference type="Pfam" id="PF02181"/>
    </source>
</evidence>
<comment type="similarity">
    <text evidence="3">Belongs to the formin-like family. Class-I subfamily.</text>
</comment>
<evidence type="ECO:0000256" key="1">
    <source>
        <dbReference type="ARBA" id="ARBA00004167"/>
    </source>
</evidence>
<sequence length="99" mass="10984">MAMKTLIRESGWHIGGGSWADVEKVVMRSKAMGLFDTLAFQKGNADSLGTDLLETLLRMAPNKEEELKLREHNDSSSFKLGPAERFLKALLGIPFAFKS</sequence>
<comment type="subcellular location">
    <subcellularLocation>
        <location evidence="1">Membrane</location>
        <topology evidence="1">Single-pass membrane protein</topology>
    </subcellularLocation>
</comment>
<keyword evidence="2" id="KW-0732">Signal</keyword>
<dbReference type="PANTHER" id="PTHR23213:SF368">
    <property type="entry name" value="HISTONE H3-K79 METHYLTRANSFERASE"/>
    <property type="match status" value="1"/>
</dbReference>
<dbReference type="InterPro" id="IPR015425">
    <property type="entry name" value="FH2_Formin"/>
</dbReference>
<comment type="caution">
    <text evidence="5">The sequence shown here is derived from an EMBL/GenBank/DDBJ whole genome shotgun (WGS) entry which is preliminary data.</text>
</comment>
<proteinExistence type="inferred from homology"/>
<evidence type="ECO:0000313" key="5">
    <source>
        <dbReference type="EMBL" id="KAG0450120.1"/>
    </source>
</evidence>
<dbReference type="Gene3D" id="1.20.58.2220">
    <property type="entry name" value="Formin, FH2 domain"/>
    <property type="match status" value="1"/>
</dbReference>
<gene>
    <name evidence="5" type="ORF">HPP92_027061</name>
</gene>